<dbReference type="InterPro" id="IPR009003">
    <property type="entry name" value="Peptidase_S1_PA"/>
</dbReference>
<evidence type="ECO:0000256" key="2">
    <source>
        <dbReference type="ARBA" id="ARBA00023157"/>
    </source>
</evidence>
<keyword evidence="2" id="KW-1015">Disulfide bond</keyword>
<comment type="similarity">
    <text evidence="1">Belongs to the peptidase S1 family.</text>
</comment>
<evidence type="ECO:0000256" key="4">
    <source>
        <dbReference type="SAM" id="SignalP"/>
    </source>
</evidence>
<feature type="signal peptide" evidence="4">
    <location>
        <begin position="1"/>
        <end position="30"/>
    </location>
</feature>
<dbReference type="InterPro" id="IPR018114">
    <property type="entry name" value="TRYPSIN_HIS"/>
</dbReference>
<dbReference type="CDD" id="cd00190">
    <property type="entry name" value="Tryp_SPc"/>
    <property type="match status" value="1"/>
</dbReference>
<reference evidence="7" key="1">
    <citation type="journal article" date="2019" name="Int. J. Syst. Evol. Microbiol.">
        <title>The Global Catalogue of Microorganisms (GCM) 10K type strain sequencing project: providing services to taxonomists for standard genome sequencing and annotation.</title>
        <authorList>
            <consortium name="The Broad Institute Genomics Platform"/>
            <consortium name="The Broad Institute Genome Sequencing Center for Infectious Disease"/>
            <person name="Wu L."/>
            <person name="Ma J."/>
        </authorList>
    </citation>
    <scope>NUCLEOTIDE SEQUENCE [LARGE SCALE GENOMIC DNA]</scope>
    <source>
        <strain evidence="7">TBRC 1826</strain>
    </source>
</reference>
<feature type="compositionally biased region" description="Basic and acidic residues" evidence="3">
    <location>
        <begin position="190"/>
        <end position="201"/>
    </location>
</feature>
<dbReference type="Gene3D" id="2.40.10.10">
    <property type="entry name" value="Trypsin-like serine proteases"/>
    <property type="match status" value="1"/>
</dbReference>
<sequence length="259" mass="26755">MRVKTSIRTALVASVVAALGAGGFVSPAGAITGGEETAAPESWAVSLQGADGHYCGGTLVAPEWVLTAGHCSLKPDDNSPWVPERMVIGNLSISEGGTVAHAEAVYPHPTAEFTKDENGNPRFSGTDLGLIKLTEPVAERPAPLNEHTPDVATDMRLLGWGYAGDDENGEPIMPDRLREVVLPVVKSGGDSDKIGFQDPDGRGAGAGDSGGPGVVRVADSWVLAGVASSAGRDGQGVTHSNYTDVARHVDWIRSVIQAG</sequence>
<proteinExistence type="inferred from homology"/>
<feature type="chain" id="PRO_5045652541" evidence="4">
    <location>
        <begin position="31"/>
        <end position="259"/>
    </location>
</feature>
<dbReference type="SMART" id="SM00020">
    <property type="entry name" value="Tryp_SPc"/>
    <property type="match status" value="1"/>
</dbReference>
<evidence type="ECO:0000313" key="6">
    <source>
        <dbReference type="EMBL" id="MFC3998144.1"/>
    </source>
</evidence>
<evidence type="ECO:0000256" key="1">
    <source>
        <dbReference type="ARBA" id="ARBA00007664"/>
    </source>
</evidence>
<dbReference type="Proteomes" id="UP001595847">
    <property type="component" value="Unassembled WGS sequence"/>
</dbReference>
<comment type="caution">
    <text evidence="6">The sequence shown here is derived from an EMBL/GenBank/DDBJ whole genome shotgun (WGS) entry which is preliminary data.</text>
</comment>
<dbReference type="PROSITE" id="PS50240">
    <property type="entry name" value="TRYPSIN_DOM"/>
    <property type="match status" value="1"/>
</dbReference>
<feature type="region of interest" description="Disordered" evidence="3">
    <location>
        <begin position="190"/>
        <end position="211"/>
    </location>
</feature>
<dbReference type="PROSITE" id="PS00134">
    <property type="entry name" value="TRYPSIN_HIS"/>
    <property type="match status" value="1"/>
</dbReference>
<evidence type="ECO:0000259" key="5">
    <source>
        <dbReference type="PROSITE" id="PS50240"/>
    </source>
</evidence>
<dbReference type="PANTHER" id="PTHR24276">
    <property type="entry name" value="POLYSERASE-RELATED"/>
    <property type="match status" value="1"/>
</dbReference>
<evidence type="ECO:0000313" key="7">
    <source>
        <dbReference type="Proteomes" id="UP001595847"/>
    </source>
</evidence>
<dbReference type="SUPFAM" id="SSF50494">
    <property type="entry name" value="Trypsin-like serine proteases"/>
    <property type="match status" value="1"/>
</dbReference>
<dbReference type="InterPro" id="IPR001254">
    <property type="entry name" value="Trypsin_dom"/>
</dbReference>
<dbReference type="EMBL" id="JBHSBH010000012">
    <property type="protein sequence ID" value="MFC3998144.1"/>
    <property type="molecule type" value="Genomic_DNA"/>
</dbReference>
<keyword evidence="4" id="KW-0732">Signal</keyword>
<name>A0ABV8FRZ3_9ACTN</name>
<dbReference type="PRINTS" id="PR00722">
    <property type="entry name" value="CHYMOTRYPSIN"/>
</dbReference>
<dbReference type="InterPro" id="IPR001314">
    <property type="entry name" value="Peptidase_S1A"/>
</dbReference>
<evidence type="ECO:0000256" key="3">
    <source>
        <dbReference type="SAM" id="MobiDB-lite"/>
    </source>
</evidence>
<dbReference type="Pfam" id="PF00089">
    <property type="entry name" value="Trypsin"/>
    <property type="match status" value="1"/>
</dbReference>
<gene>
    <name evidence="6" type="ORF">ACFOVU_19600</name>
</gene>
<organism evidence="6 7">
    <name type="scientific">Nocardiopsis sediminis</name>
    <dbReference type="NCBI Taxonomy" id="1778267"/>
    <lineage>
        <taxon>Bacteria</taxon>
        <taxon>Bacillati</taxon>
        <taxon>Actinomycetota</taxon>
        <taxon>Actinomycetes</taxon>
        <taxon>Streptosporangiales</taxon>
        <taxon>Nocardiopsidaceae</taxon>
        <taxon>Nocardiopsis</taxon>
    </lineage>
</organism>
<dbReference type="PANTHER" id="PTHR24276:SF98">
    <property type="entry name" value="FI18310P1-RELATED"/>
    <property type="match status" value="1"/>
</dbReference>
<protein>
    <submittedName>
        <fullName evidence="6">S1 family peptidase</fullName>
    </submittedName>
</protein>
<dbReference type="InterPro" id="IPR043504">
    <property type="entry name" value="Peptidase_S1_PA_chymotrypsin"/>
</dbReference>
<feature type="domain" description="Peptidase S1" evidence="5">
    <location>
        <begin position="31"/>
        <end position="257"/>
    </location>
</feature>
<keyword evidence="7" id="KW-1185">Reference proteome</keyword>
<feature type="compositionally biased region" description="Gly residues" evidence="3">
    <location>
        <begin position="202"/>
        <end position="211"/>
    </location>
</feature>
<dbReference type="InterPro" id="IPR050430">
    <property type="entry name" value="Peptidase_S1"/>
</dbReference>
<accession>A0ABV8FRZ3</accession>